<keyword evidence="14" id="KW-1071">Ligand-gated ion channel</keyword>
<dbReference type="InterPro" id="IPR000595">
    <property type="entry name" value="cNMP-bd_dom"/>
</dbReference>
<dbReference type="PRINTS" id="PR00169">
    <property type="entry name" value="KCHANNEL"/>
</dbReference>
<dbReference type="Pfam" id="PF00520">
    <property type="entry name" value="Ion_trans"/>
    <property type="match status" value="1"/>
</dbReference>
<sequence>MRRKIHDLLVHDSQPLGHALTKGVILLAVAAAVGGAMVASLPETGPLLALLDRRVVEAAFALFVVELLVRFWVAPEAAADNPAVRPWQARLAYLGSLGGLIDLLVALPAVASLVLPVADGWFEMAAALSLLKLARYLPALSLLGAVIRREARPLFAALLLLGVLLVIAATGMYLLERGAQPTVFSSIPQSLWWAIVTMATVGYGDMTPVTALGRLVGGFTMLLGIAMFAVPAGILATGFAEELKKRDFVVTWHTVARVPLFAGLDAGRIAAVARLLKPRVVPANQVIVRKGDPADAMFFLMEGEVEVEVEPQPVRLKAGDFFGEIALLRDLHRTATVTALRDCRLLALEVPDFRELTRQMPDLRRAVEAVAAQRQPGGAVPEGDAPH</sequence>
<keyword evidence="15 20" id="KW-0407">Ion channel</keyword>
<evidence type="ECO:0000256" key="17">
    <source>
        <dbReference type="ARBA" id="ARBA00060926"/>
    </source>
</evidence>
<dbReference type="SUPFAM" id="SSF51206">
    <property type="entry name" value="cAMP-binding domain-like"/>
    <property type="match status" value="1"/>
</dbReference>
<evidence type="ECO:0000256" key="9">
    <source>
        <dbReference type="ARBA" id="ARBA00022958"/>
    </source>
</evidence>
<keyword evidence="11" id="KW-0406">Ion transport</keyword>
<keyword evidence="2" id="KW-0813">Transport</keyword>
<dbReference type="GO" id="GO:0001508">
    <property type="term" value="P:action potential"/>
    <property type="evidence" value="ECO:0007669"/>
    <property type="project" value="TreeGrafter"/>
</dbReference>
<evidence type="ECO:0000256" key="18">
    <source>
        <dbReference type="SAM" id="Phobius"/>
    </source>
</evidence>
<keyword evidence="8" id="KW-0631">Potassium channel</keyword>
<keyword evidence="21" id="KW-1185">Reference proteome</keyword>
<keyword evidence="3" id="KW-1003">Cell membrane</keyword>
<dbReference type="PANTHER" id="PTHR11537:SF254">
    <property type="entry name" value="POTASSIUM VOLTAGE-GATED CHANNEL PROTEIN SHAB"/>
    <property type="match status" value="1"/>
</dbReference>
<dbReference type="AlphaFoldDB" id="A0A1Y6BEF4"/>
<dbReference type="PANTHER" id="PTHR11537">
    <property type="entry name" value="VOLTAGE-GATED POTASSIUM CHANNEL"/>
    <property type="match status" value="1"/>
</dbReference>
<comment type="similarity">
    <text evidence="17">Belongs to the potassium channel family.</text>
</comment>
<evidence type="ECO:0000313" key="20">
    <source>
        <dbReference type="EMBL" id="SME99266.1"/>
    </source>
</evidence>
<feature type="domain" description="Cyclic nucleotide-binding" evidence="19">
    <location>
        <begin position="260"/>
        <end position="374"/>
    </location>
</feature>
<comment type="subcellular location">
    <subcellularLocation>
        <location evidence="1">Cell membrane</location>
        <topology evidence="1">Multi-pass membrane protein</topology>
    </subcellularLocation>
</comment>
<evidence type="ECO:0000256" key="6">
    <source>
        <dbReference type="ARBA" id="ARBA00022692"/>
    </source>
</evidence>
<evidence type="ECO:0000256" key="5">
    <source>
        <dbReference type="ARBA" id="ARBA00022566"/>
    </source>
</evidence>
<evidence type="ECO:0000256" key="3">
    <source>
        <dbReference type="ARBA" id="ARBA00022475"/>
    </source>
</evidence>
<evidence type="ECO:0000313" key="21">
    <source>
        <dbReference type="Proteomes" id="UP000192917"/>
    </source>
</evidence>
<dbReference type="GO" id="GO:0008076">
    <property type="term" value="C:voltage-gated potassium channel complex"/>
    <property type="evidence" value="ECO:0007669"/>
    <property type="project" value="InterPro"/>
</dbReference>
<evidence type="ECO:0000256" key="1">
    <source>
        <dbReference type="ARBA" id="ARBA00004651"/>
    </source>
</evidence>
<keyword evidence="13" id="KW-0114">cAMP</keyword>
<dbReference type="Gene3D" id="2.60.120.10">
    <property type="entry name" value="Jelly Rolls"/>
    <property type="match status" value="1"/>
</dbReference>
<dbReference type="Pfam" id="PF00027">
    <property type="entry name" value="cNMP_binding"/>
    <property type="match status" value="1"/>
</dbReference>
<dbReference type="EMBL" id="FWZX01000002">
    <property type="protein sequence ID" value="SME99266.1"/>
    <property type="molecule type" value="Genomic_DNA"/>
</dbReference>
<dbReference type="PROSITE" id="PS50042">
    <property type="entry name" value="CNMP_BINDING_3"/>
    <property type="match status" value="1"/>
</dbReference>
<evidence type="ECO:0000256" key="16">
    <source>
        <dbReference type="ARBA" id="ARBA00058429"/>
    </source>
</evidence>
<evidence type="ECO:0000256" key="8">
    <source>
        <dbReference type="ARBA" id="ARBA00022826"/>
    </source>
</evidence>
<dbReference type="GO" id="GO:0005249">
    <property type="term" value="F:voltage-gated potassium channel activity"/>
    <property type="evidence" value="ECO:0007669"/>
    <property type="project" value="InterPro"/>
</dbReference>
<feature type="transmembrane region" description="Helical" evidence="18">
    <location>
        <begin position="154"/>
        <end position="175"/>
    </location>
</feature>
<dbReference type="GO" id="GO:0030552">
    <property type="term" value="F:cAMP binding"/>
    <property type="evidence" value="ECO:0007669"/>
    <property type="project" value="UniProtKB-KW"/>
</dbReference>
<evidence type="ECO:0000256" key="11">
    <source>
        <dbReference type="ARBA" id="ARBA00023065"/>
    </source>
</evidence>
<dbReference type="SMART" id="SM00100">
    <property type="entry name" value="cNMP"/>
    <property type="match status" value="1"/>
</dbReference>
<dbReference type="Proteomes" id="UP000192917">
    <property type="component" value="Unassembled WGS sequence"/>
</dbReference>
<dbReference type="PROSITE" id="PS00888">
    <property type="entry name" value="CNMP_BINDING_1"/>
    <property type="match status" value="1"/>
</dbReference>
<organism evidence="20 21">
    <name type="scientific">Tistlia consotensis USBA 355</name>
    <dbReference type="NCBI Taxonomy" id="560819"/>
    <lineage>
        <taxon>Bacteria</taxon>
        <taxon>Pseudomonadati</taxon>
        <taxon>Pseudomonadota</taxon>
        <taxon>Alphaproteobacteria</taxon>
        <taxon>Rhodospirillales</taxon>
        <taxon>Rhodovibrionaceae</taxon>
        <taxon>Tistlia</taxon>
    </lineage>
</organism>
<keyword evidence="5" id="KW-0116">cAMP-binding</keyword>
<evidence type="ECO:0000256" key="14">
    <source>
        <dbReference type="ARBA" id="ARBA00023286"/>
    </source>
</evidence>
<comment type="function">
    <text evidence="16">Cyclic nucleotide-regulated potassium channel activated by cAMP.</text>
</comment>
<dbReference type="InterPro" id="IPR028325">
    <property type="entry name" value="VG_K_chnl"/>
</dbReference>
<protein>
    <submittedName>
        <fullName evidence="20">Voltage-gated potassium channel</fullName>
    </submittedName>
</protein>
<evidence type="ECO:0000256" key="2">
    <source>
        <dbReference type="ARBA" id="ARBA00022448"/>
    </source>
</evidence>
<keyword evidence="10 18" id="KW-1133">Transmembrane helix</keyword>
<feature type="transmembrane region" description="Helical" evidence="18">
    <location>
        <begin position="215"/>
        <end position="236"/>
    </location>
</feature>
<gene>
    <name evidence="20" type="ORF">SAMN05428998_102259</name>
</gene>
<dbReference type="FunFam" id="1.10.287.70:FF:000181">
    <property type="entry name" value="Cyclic nucleotide-gated potassium channel mll3241"/>
    <property type="match status" value="1"/>
</dbReference>
<evidence type="ECO:0000256" key="10">
    <source>
        <dbReference type="ARBA" id="ARBA00022989"/>
    </source>
</evidence>
<feature type="transmembrane region" description="Helical" evidence="18">
    <location>
        <begin position="59"/>
        <end position="79"/>
    </location>
</feature>
<feature type="transmembrane region" description="Helical" evidence="18">
    <location>
        <begin position="91"/>
        <end position="118"/>
    </location>
</feature>
<evidence type="ECO:0000256" key="12">
    <source>
        <dbReference type="ARBA" id="ARBA00023136"/>
    </source>
</evidence>
<dbReference type="PROSITE" id="PS00889">
    <property type="entry name" value="CNMP_BINDING_2"/>
    <property type="match status" value="1"/>
</dbReference>
<dbReference type="InterPro" id="IPR018490">
    <property type="entry name" value="cNMP-bd_dom_sf"/>
</dbReference>
<evidence type="ECO:0000256" key="7">
    <source>
        <dbReference type="ARBA" id="ARBA00022741"/>
    </source>
</evidence>
<feature type="transmembrane region" description="Helical" evidence="18">
    <location>
        <begin position="20"/>
        <end position="39"/>
    </location>
</feature>
<reference evidence="20 21" key="1">
    <citation type="submission" date="2017-04" db="EMBL/GenBank/DDBJ databases">
        <authorList>
            <person name="Afonso C.L."/>
            <person name="Miller P.J."/>
            <person name="Scott M.A."/>
            <person name="Spackman E."/>
            <person name="Goraichik I."/>
            <person name="Dimitrov K.M."/>
            <person name="Suarez D.L."/>
            <person name="Swayne D.E."/>
        </authorList>
    </citation>
    <scope>NUCLEOTIDE SEQUENCE [LARGE SCALE GENOMIC DNA]</scope>
    <source>
        <strain evidence="20 21">USBA 355</strain>
    </source>
</reference>
<dbReference type="SUPFAM" id="SSF81324">
    <property type="entry name" value="Voltage-gated potassium channels"/>
    <property type="match status" value="1"/>
</dbReference>
<name>A0A1Y6BEF4_9PROT</name>
<evidence type="ECO:0000256" key="4">
    <source>
        <dbReference type="ARBA" id="ARBA00022538"/>
    </source>
</evidence>
<dbReference type="Gene3D" id="1.10.287.70">
    <property type="match status" value="1"/>
</dbReference>
<dbReference type="InterPro" id="IPR005821">
    <property type="entry name" value="Ion_trans_dom"/>
</dbReference>
<evidence type="ECO:0000256" key="13">
    <source>
        <dbReference type="ARBA" id="ARBA00023149"/>
    </source>
</evidence>
<dbReference type="InterPro" id="IPR014710">
    <property type="entry name" value="RmlC-like_jellyroll"/>
</dbReference>
<dbReference type="InterPro" id="IPR018488">
    <property type="entry name" value="cNMP-bd_CS"/>
</dbReference>
<proteinExistence type="inferred from homology"/>
<keyword evidence="6 18" id="KW-0812">Transmembrane</keyword>
<evidence type="ECO:0000256" key="15">
    <source>
        <dbReference type="ARBA" id="ARBA00023303"/>
    </source>
</evidence>
<dbReference type="STRING" id="560819.SAMN05428998_102259"/>
<dbReference type="RefSeq" id="WP_085121328.1">
    <property type="nucleotide sequence ID" value="NZ_FWZX01000002.1"/>
</dbReference>
<accession>A0A1Y6BEF4</accession>
<keyword evidence="9" id="KW-0630">Potassium</keyword>
<dbReference type="CDD" id="cd00038">
    <property type="entry name" value="CAP_ED"/>
    <property type="match status" value="1"/>
</dbReference>
<keyword evidence="7" id="KW-0547">Nucleotide-binding</keyword>
<feature type="transmembrane region" description="Helical" evidence="18">
    <location>
        <begin position="124"/>
        <end position="147"/>
    </location>
</feature>
<keyword evidence="4" id="KW-0633">Potassium transport</keyword>
<keyword evidence="12 18" id="KW-0472">Membrane</keyword>
<evidence type="ECO:0000259" key="19">
    <source>
        <dbReference type="PROSITE" id="PS50042"/>
    </source>
</evidence>